<dbReference type="Proteomes" id="UP001152484">
    <property type="component" value="Unassembled WGS sequence"/>
</dbReference>
<feature type="non-terminal residue" evidence="1">
    <location>
        <position position="164"/>
    </location>
</feature>
<keyword evidence="2" id="KW-1185">Reference proteome</keyword>
<evidence type="ECO:0008006" key="3">
    <source>
        <dbReference type="Google" id="ProtNLM"/>
    </source>
</evidence>
<organism evidence="1 2">
    <name type="scientific">Cuscuta europaea</name>
    <name type="common">European dodder</name>
    <dbReference type="NCBI Taxonomy" id="41803"/>
    <lineage>
        <taxon>Eukaryota</taxon>
        <taxon>Viridiplantae</taxon>
        <taxon>Streptophyta</taxon>
        <taxon>Embryophyta</taxon>
        <taxon>Tracheophyta</taxon>
        <taxon>Spermatophyta</taxon>
        <taxon>Magnoliopsida</taxon>
        <taxon>eudicotyledons</taxon>
        <taxon>Gunneridae</taxon>
        <taxon>Pentapetalae</taxon>
        <taxon>asterids</taxon>
        <taxon>lamiids</taxon>
        <taxon>Solanales</taxon>
        <taxon>Convolvulaceae</taxon>
        <taxon>Cuscuteae</taxon>
        <taxon>Cuscuta</taxon>
        <taxon>Cuscuta subgen. Cuscuta</taxon>
    </lineage>
</organism>
<evidence type="ECO:0000313" key="2">
    <source>
        <dbReference type="Proteomes" id="UP001152484"/>
    </source>
</evidence>
<reference evidence="1" key="1">
    <citation type="submission" date="2022-07" db="EMBL/GenBank/DDBJ databases">
        <authorList>
            <person name="Macas J."/>
            <person name="Novak P."/>
            <person name="Neumann P."/>
        </authorList>
    </citation>
    <scope>NUCLEOTIDE SEQUENCE</scope>
</reference>
<sequence length="164" mass="18673">MLDINPRAFYAPCGCHSLNLILCDMANACGKARDFFGIVQRIYTIFANSTKRWQVLKDHVKGLTLKSLSATRWESRIESVKAIRFQIGDIREALLEISEKDSDSKICSEAKSLALHELSNFEFLVAIVIWYEIIYHVNLVSKTLQSESMLIDVAIQEIKSLITF</sequence>
<accession>A0A9P0ZI39</accession>
<dbReference type="PANTHER" id="PTHR45749">
    <property type="match status" value="1"/>
</dbReference>
<comment type="caution">
    <text evidence="1">The sequence shown here is derived from an EMBL/GenBank/DDBJ whole genome shotgun (WGS) entry which is preliminary data.</text>
</comment>
<name>A0A9P0ZI39_CUSEU</name>
<dbReference type="AlphaFoldDB" id="A0A9P0ZI39"/>
<evidence type="ECO:0000313" key="1">
    <source>
        <dbReference type="EMBL" id="CAH9101970.1"/>
    </source>
</evidence>
<gene>
    <name evidence="1" type="ORF">CEURO_LOCUS15621</name>
</gene>
<proteinExistence type="predicted"/>
<dbReference type="EMBL" id="CAMAPE010000038">
    <property type="protein sequence ID" value="CAH9101970.1"/>
    <property type="molecule type" value="Genomic_DNA"/>
</dbReference>
<dbReference type="SUPFAM" id="SSF53098">
    <property type="entry name" value="Ribonuclease H-like"/>
    <property type="match status" value="1"/>
</dbReference>
<dbReference type="InterPro" id="IPR012337">
    <property type="entry name" value="RNaseH-like_sf"/>
</dbReference>
<dbReference type="PANTHER" id="PTHR45749:SF35">
    <property type="entry name" value="AC-LIKE TRANSPOSASE-RELATED"/>
    <property type="match status" value="1"/>
</dbReference>
<protein>
    <recommendedName>
        <fullName evidence="3">DUF4371 domain-containing protein</fullName>
    </recommendedName>
</protein>
<dbReference type="OrthoDB" id="1435600at2759"/>